<accession>A0ABU4RPY2</accession>
<organism evidence="2 3">
    <name type="scientific">Terrihabitans rhizophilus</name>
    <dbReference type="NCBI Taxonomy" id="3092662"/>
    <lineage>
        <taxon>Bacteria</taxon>
        <taxon>Pseudomonadati</taxon>
        <taxon>Pseudomonadota</taxon>
        <taxon>Alphaproteobacteria</taxon>
        <taxon>Hyphomicrobiales</taxon>
        <taxon>Terrihabitans</taxon>
    </lineage>
</organism>
<feature type="region of interest" description="Disordered" evidence="1">
    <location>
        <begin position="1"/>
        <end position="127"/>
    </location>
</feature>
<dbReference type="Proteomes" id="UP001274321">
    <property type="component" value="Unassembled WGS sequence"/>
</dbReference>
<gene>
    <name evidence="2" type="ORF">SCD90_11380</name>
</gene>
<evidence type="ECO:0000313" key="3">
    <source>
        <dbReference type="Proteomes" id="UP001274321"/>
    </source>
</evidence>
<reference evidence="2 3" key="1">
    <citation type="submission" date="2023-11" db="EMBL/GenBank/DDBJ databases">
        <authorList>
            <person name="Bao R."/>
        </authorList>
    </citation>
    <scope>NUCLEOTIDE SEQUENCE [LARGE SCALE GENOMIC DNA]</scope>
    <source>
        <strain evidence="2 3">PJ23</strain>
    </source>
</reference>
<dbReference type="InterPro" id="IPR007407">
    <property type="entry name" value="DUF459"/>
</dbReference>
<feature type="region of interest" description="Disordered" evidence="1">
    <location>
        <begin position="394"/>
        <end position="424"/>
    </location>
</feature>
<proteinExistence type="predicted"/>
<dbReference type="Pfam" id="PF04311">
    <property type="entry name" value="DUF459"/>
    <property type="match status" value="1"/>
</dbReference>
<dbReference type="InterPro" id="IPR036514">
    <property type="entry name" value="SGNH_hydro_sf"/>
</dbReference>
<comment type="caution">
    <text evidence="2">The sequence shown here is derived from an EMBL/GenBank/DDBJ whole genome shotgun (WGS) entry which is preliminary data.</text>
</comment>
<protein>
    <recommendedName>
        <fullName evidence="4">DUF459 domain-containing protein</fullName>
    </recommendedName>
</protein>
<dbReference type="RefSeq" id="WP_319844792.1">
    <property type="nucleotide sequence ID" value="NZ_JAXAFJ010000006.1"/>
</dbReference>
<dbReference type="EMBL" id="JAXAFJ010000006">
    <property type="protein sequence ID" value="MDX6806666.1"/>
    <property type="molecule type" value="Genomic_DNA"/>
</dbReference>
<evidence type="ECO:0000256" key="1">
    <source>
        <dbReference type="SAM" id="MobiDB-lite"/>
    </source>
</evidence>
<evidence type="ECO:0008006" key="4">
    <source>
        <dbReference type="Google" id="ProtNLM"/>
    </source>
</evidence>
<keyword evidence="3" id="KW-1185">Reference proteome</keyword>
<name>A0ABU4RPY2_9HYPH</name>
<feature type="compositionally biased region" description="Pro residues" evidence="1">
    <location>
        <begin position="77"/>
        <end position="90"/>
    </location>
</feature>
<feature type="compositionally biased region" description="Polar residues" evidence="1">
    <location>
        <begin position="14"/>
        <end position="24"/>
    </location>
</feature>
<dbReference type="SUPFAM" id="SSF52266">
    <property type="entry name" value="SGNH hydrolase"/>
    <property type="match status" value="1"/>
</dbReference>
<evidence type="ECO:0000313" key="2">
    <source>
        <dbReference type="EMBL" id="MDX6806666.1"/>
    </source>
</evidence>
<sequence>MVAAVEPADAQFFGSRNSDQQQSEPRIVRPRTRQPPQETRRYVPPPPEQRTRQPSFFDRLFPRLGMPAPQWSEQGQPRPPAPARPRPQRPSRPEATAGAGAATGAAARASSSGSAAGAAREQPPARRKVEASTFVAVLGDSLAENLAGGLSETLSEQPEVGLVREIRPGVGFLKPTDRSWKAIAEEVLNRQPPVSAAVVFMGPMDDPVDRKNAKADTSEAISAWTDVYAARVDDITMAFRMKGIPLLWVGLPPVEDARISADNAFVNELVQQRVTAMGATFIDVWEGFVDEQTDSFTADGPNIEGRVVRLRTADGVHFTKAGASKLAHYVELELRPYLLPKEEGAALADVAKEIQAVPIQPGSSRILLLGEARRSPGAMLVPAANPAADQAMVSNEPAARSLKTGEALASRPGRADDFSWAAVP</sequence>
<feature type="compositionally biased region" description="Low complexity" evidence="1">
    <location>
        <begin position="93"/>
        <end position="120"/>
    </location>
</feature>
<dbReference type="Gene3D" id="3.40.50.1110">
    <property type="entry name" value="SGNH hydrolase"/>
    <property type="match status" value="1"/>
</dbReference>